<keyword evidence="6" id="KW-1185">Reference proteome</keyword>
<dbReference type="Proteomes" id="UP000647133">
    <property type="component" value="Unassembled WGS sequence"/>
</dbReference>
<dbReference type="PANTHER" id="PTHR44085">
    <property type="entry name" value="SEPIAPTERIN REDUCTASE"/>
    <property type="match status" value="1"/>
</dbReference>
<dbReference type="InterPro" id="IPR002347">
    <property type="entry name" value="SDR_fam"/>
</dbReference>
<proteinExistence type="predicted"/>
<organism evidence="5 6">
    <name type="scientific">Echinicola arenosa</name>
    <dbReference type="NCBI Taxonomy" id="2774144"/>
    <lineage>
        <taxon>Bacteria</taxon>
        <taxon>Pseudomonadati</taxon>
        <taxon>Bacteroidota</taxon>
        <taxon>Cytophagia</taxon>
        <taxon>Cytophagales</taxon>
        <taxon>Cyclobacteriaceae</taxon>
        <taxon>Echinicola</taxon>
    </lineage>
</organism>
<keyword evidence="4" id="KW-0560">Oxidoreductase</keyword>
<protein>
    <submittedName>
        <fullName evidence="5">SDR family NAD(P)-dependent oxidoreductase</fullName>
    </submittedName>
</protein>
<dbReference type="InterPro" id="IPR036291">
    <property type="entry name" value="NAD(P)-bd_dom_sf"/>
</dbReference>
<dbReference type="PANTHER" id="PTHR44085:SF2">
    <property type="entry name" value="SEPIAPTERIN REDUCTASE"/>
    <property type="match status" value="1"/>
</dbReference>
<dbReference type="SUPFAM" id="SSF51735">
    <property type="entry name" value="NAD(P)-binding Rossmann-fold domains"/>
    <property type="match status" value="1"/>
</dbReference>
<evidence type="ECO:0000256" key="3">
    <source>
        <dbReference type="ARBA" id="ARBA00022857"/>
    </source>
</evidence>
<reference evidence="5 6" key="1">
    <citation type="submission" date="2020-09" db="EMBL/GenBank/DDBJ databases">
        <title>Echinicola sp. CAU 1574 isolated from sand of Sido Beach.</title>
        <authorList>
            <person name="Kim W."/>
        </authorList>
    </citation>
    <scope>NUCLEOTIDE SEQUENCE [LARGE SCALE GENOMIC DNA]</scope>
    <source>
        <strain evidence="5 6">CAU 1574</strain>
    </source>
</reference>
<evidence type="ECO:0000256" key="4">
    <source>
        <dbReference type="ARBA" id="ARBA00023002"/>
    </source>
</evidence>
<dbReference type="InterPro" id="IPR051721">
    <property type="entry name" value="Biopterin_syn/organic_redct"/>
</dbReference>
<comment type="caution">
    <text evidence="5">The sequence shown here is derived from an EMBL/GenBank/DDBJ whole genome shotgun (WGS) entry which is preliminary data.</text>
</comment>
<keyword evidence="2" id="KW-0963">Cytoplasm</keyword>
<evidence type="ECO:0000256" key="2">
    <source>
        <dbReference type="ARBA" id="ARBA00022490"/>
    </source>
</evidence>
<comment type="subcellular location">
    <subcellularLocation>
        <location evidence="1">Cytoplasm</location>
    </subcellularLocation>
</comment>
<keyword evidence="3" id="KW-0521">NADP</keyword>
<accession>A0ABR9ARA4</accession>
<evidence type="ECO:0000256" key="1">
    <source>
        <dbReference type="ARBA" id="ARBA00004496"/>
    </source>
</evidence>
<dbReference type="PROSITE" id="PS00061">
    <property type="entry name" value="ADH_SHORT"/>
    <property type="match status" value="1"/>
</dbReference>
<dbReference type="RefSeq" id="WP_192012093.1">
    <property type="nucleotide sequence ID" value="NZ_JACYTQ010000011.1"/>
</dbReference>
<dbReference type="PRINTS" id="PR00081">
    <property type="entry name" value="GDHRDH"/>
</dbReference>
<gene>
    <name evidence="5" type="ORF">IFO69_20850</name>
</gene>
<dbReference type="Pfam" id="PF00106">
    <property type="entry name" value="adh_short"/>
    <property type="match status" value="1"/>
</dbReference>
<dbReference type="EMBL" id="JACYTQ010000011">
    <property type="protein sequence ID" value="MBD8491215.1"/>
    <property type="molecule type" value="Genomic_DNA"/>
</dbReference>
<evidence type="ECO:0000313" key="6">
    <source>
        <dbReference type="Proteomes" id="UP000647133"/>
    </source>
</evidence>
<dbReference type="Gene3D" id="3.40.50.720">
    <property type="entry name" value="NAD(P)-binding Rossmann-like Domain"/>
    <property type="match status" value="1"/>
</dbReference>
<dbReference type="InterPro" id="IPR020904">
    <property type="entry name" value="Sc_DH/Rdtase_CS"/>
</dbReference>
<name>A0ABR9ARA4_9BACT</name>
<evidence type="ECO:0000313" key="5">
    <source>
        <dbReference type="EMBL" id="MBD8491215.1"/>
    </source>
</evidence>
<sequence>MKNLYILTGCSKGLGKALLDKLVGSEKNQVIGISRSAMESGDGFTHVELDLADSAGLIKELSSIFPPGNFKKIVLINNAGWIGEIGPLGKLDPTGIAKINAVNVVAPAILINEYVRKYYDQKCEKLVVNISSGAASKDVDGWSGYCSSKAALNRMTRVAQVESELKGYGINYYALSPGIVDTPMQADIRSADQENFSGLKKFKAFKSNNELSSPEAVAEKVLYLIDHLDEFTEVIQDVRDF</sequence>